<dbReference type="GO" id="GO:0043332">
    <property type="term" value="C:mating projection tip"/>
    <property type="evidence" value="ECO:0007669"/>
    <property type="project" value="TreeGrafter"/>
</dbReference>
<dbReference type="GO" id="GO:0051666">
    <property type="term" value="P:actin cortical patch localization"/>
    <property type="evidence" value="ECO:0007669"/>
    <property type="project" value="InterPro"/>
</dbReference>
<dbReference type="OrthoDB" id="10255128at2759"/>
<dbReference type="SUPFAM" id="SSF50044">
    <property type="entry name" value="SH3-domain"/>
    <property type="match status" value="1"/>
</dbReference>
<evidence type="ECO:0000256" key="1">
    <source>
        <dbReference type="ARBA" id="ARBA00022443"/>
    </source>
</evidence>
<dbReference type="PRINTS" id="PR00452">
    <property type="entry name" value="SH3DOMAIN"/>
</dbReference>
<evidence type="ECO:0000259" key="5">
    <source>
        <dbReference type="PROSITE" id="PS51021"/>
    </source>
</evidence>
<dbReference type="SUPFAM" id="SSF103657">
    <property type="entry name" value="BAR/IMD domain-like"/>
    <property type="match status" value="1"/>
</dbReference>
<reference evidence="6" key="1">
    <citation type="journal article" date="2021" name="Nat. Commun.">
        <title>Genetic determinants of endophytism in the Arabidopsis root mycobiome.</title>
        <authorList>
            <person name="Mesny F."/>
            <person name="Miyauchi S."/>
            <person name="Thiergart T."/>
            <person name="Pickel B."/>
            <person name="Atanasova L."/>
            <person name="Karlsson M."/>
            <person name="Huettel B."/>
            <person name="Barry K.W."/>
            <person name="Haridas S."/>
            <person name="Chen C."/>
            <person name="Bauer D."/>
            <person name="Andreopoulos W."/>
            <person name="Pangilinan J."/>
            <person name="LaButti K."/>
            <person name="Riley R."/>
            <person name="Lipzen A."/>
            <person name="Clum A."/>
            <person name="Drula E."/>
            <person name="Henrissat B."/>
            <person name="Kohler A."/>
            <person name="Grigoriev I.V."/>
            <person name="Martin F.M."/>
            <person name="Hacquard S."/>
        </authorList>
    </citation>
    <scope>NUCLEOTIDE SEQUENCE</scope>
    <source>
        <strain evidence="6">MPI-SDFR-AT-0073</strain>
    </source>
</reference>
<dbReference type="PROSITE" id="PS51021">
    <property type="entry name" value="BAR"/>
    <property type="match status" value="1"/>
</dbReference>
<dbReference type="PROSITE" id="PS50002">
    <property type="entry name" value="SH3"/>
    <property type="match status" value="1"/>
</dbReference>
<dbReference type="Pfam" id="PF14604">
    <property type="entry name" value="SH3_9"/>
    <property type="match status" value="1"/>
</dbReference>
<dbReference type="GO" id="GO:0008289">
    <property type="term" value="F:lipid binding"/>
    <property type="evidence" value="ECO:0007669"/>
    <property type="project" value="TreeGrafter"/>
</dbReference>
<protein>
    <recommendedName>
        <fullName evidence="8">SH3 domain-containing protein</fullName>
    </recommendedName>
</protein>
<dbReference type="Pfam" id="PF03114">
    <property type="entry name" value="BAR"/>
    <property type="match status" value="1"/>
</dbReference>
<dbReference type="Proteomes" id="UP000758603">
    <property type="component" value="Unassembled WGS sequence"/>
</dbReference>
<feature type="region of interest" description="Disordered" evidence="3">
    <location>
        <begin position="276"/>
        <end position="445"/>
    </location>
</feature>
<dbReference type="GO" id="GO:1990528">
    <property type="term" value="C:Rvs161p-Rvs167p complex"/>
    <property type="evidence" value="ECO:0007669"/>
    <property type="project" value="TreeGrafter"/>
</dbReference>
<proteinExistence type="predicted"/>
<dbReference type="InterPro" id="IPR046982">
    <property type="entry name" value="BIN3/RVS161-like"/>
</dbReference>
<evidence type="ECO:0000259" key="4">
    <source>
        <dbReference type="PROSITE" id="PS50002"/>
    </source>
</evidence>
<feature type="compositionally biased region" description="Low complexity" evidence="3">
    <location>
        <begin position="323"/>
        <end position="353"/>
    </location>
</feature>
<dbReference type="InterPro" id="IPR036028">
    <property type="entry name" value="SH3-like_dom_sf"/>
</dbReference>
<accession>A0A9P8UGG5</accession>
<dbReference type="SMART" id="SM00326">
    <property type="entry name" value="SH3"/>
    <property type="match status" value="1"/>
</dbReference>
<keyword evidence="7" id="KW-1185">Reference proteome</keyword>
<dbReference type="PANTHER" id="PTHR47174">
    <property type="entry name" value="BRIDGING INTEGRATOR 3"/>
    <property type="match status" value="1"/>
</dbReference>
<dbReference type="RefSeq" id="XP_045956009.1">
    <property type="nucleotide sequence ID" value="XM_046107645.1"/>
</dbReference>
<dbReference type="AlphaFoldDB" id="A0A9P8UGG5"/>
<evidence type="ECO:0008006" key="8">
    <source>
        <dbReference type="Google" id="ProtNLM"/>
    </source>
</evidence>
<dbReference type="GO" id="GO:0031097">
    <property type="term" value="C:medial cortex"/>
    <property type="evidence" value="ECO:0007669"/>
    <property type="project" value="TreeGrafter"/>
</dbReference>
<name>A0A9P8UGG5_9PEZI</name>
<keyword evidence="1 2" id="KW-0728">SH3 domain</keyword>
<dbReference type="InterPro" id="IPR027267">
    <property type="entry name" value="AH/BAR_dom_sf"/>
</dbReference>
<dbReference type="FunFam" id="2.30.30.40:FF:000100">
    <property type="entry name" value="SH3 domain-containing YSC84-like protein 1"/>
    <property type="match status" value="1"/>
</dbReference>
<evidence type="ECO:0000313" key="6">
    <source>
        <dbReference type="EMBL" id="KAH6651731.1"/>
    </source>
</evidence>
<dbReference type="GO" id="GO:0030479">
    <property type="term" value="C:actin cortical patch"/>
    <property type="evidence" value="ECO:0007669"/>
    <property type="project" value="TreeGrafter"/>
</dbReference>
<dbReference type="InterPro" id="IPR001452">
    <property type="entry name" value="SH3_domain"/>
</dbReference>
<dbReference type="GO" id="GO:0006897">
    <property type="term" value="P:endocytosis"/>
    <property type="evidence" value="ECO:0007669"/>
    <property type="project" value="InterPro"/>
</dbReference>
<dbReference type="PANTHER" id="PTHR47174:SF2">
    <property type="entry name" value="SH3 DOMAIN SIGNALLING PROTEIN (AFU_ORTHOLOGUE AFUA_5G07670)"/>
    <property type="match status" value="1"/>
</dbReference>
<comment type="caution">
    <text evidence="6">The sequence shown here is derived from an EMBL/GenBank/DDBJ whole genome shotgun (WGS) entry which is preliminary data.</text>
</comment>
<feature type="compositionally biased region" description="Low complexity" evidence="3">
    <location>
        <begin position="407"/>
        <end position="425"/>
    </location>
</feature>
<evidence type="ECO:0000313" key="7">
    <source>
        <dbReference type="Proteomes" id="UP000758603"/>
    </source>
</evidence>
<dbReference type="EMBL" id="JAGPXC010000006">
    <property type="protein sequence ID" value="KAH6651731.1"/>
    <property type="molecule type" value="Genomic_DNA"/>
</dbReference>
<organism evidence="6 7">
    <name type="scientific">Truncatella angustata</name>
    <dbReference type="NCBI Taxonomy" id="152316"/>
    <lineage>
        <taxon>Eukaryota</taxon>
        <taxon>Fungi</taxon>
        <taxon>Dikarya</taxon>
        <taxon>Ascomycota</taxon>
        <taxon>Pezizomycotina</taxon>
        <taxon>Sordariomycetes</taxon>
        <taxon>Xylariomycetidae</taxon>
        <taxon>Amphisphaeriales</taxon>
        <taxon>Sporocadaceae</taxon>
        <taxon>Truncatella</taxon>
    </lineage>
</organism>
<dbReference type="InterPro" id="IPR004148">
    <property type="entry name" value="BAR_dom"/>
</dbReference>
<dbReference type="CDD" id="cd07599">
    <property type="entry name" value="BAR_Rvs167p"/>
    <property type="match status" value="1"/>
</dbReference>
<evidence type="ECO:0000256" key="2">
    <source>
        <dbReference type="PROSITE-ProRule" id="PRU00192"/>
    </source>
</evidence>
<feature type="domain" description="BAR" evidence="5">
    <location>
        <begin position="7"/>
        <end position="241"/>
    </location>
</feature>
<evidence type="ECO:0000256" key="3">
    <source>
        <dbReference type="SAM" id="MobiDB-lite"/>
    </source>
</evidence>
<dbReference type="Gene3D" id="1.20.1270.60">
    <property type="entry name" value="Arfaptin homology (AH) domain/BAR domain"/>
    <property type="match status" value="1"/>
</dbReference>
<dbReference type="GeneID" id="70136536"/>
<sequence length="507" mass="55151">MQAVQRQFGKLTHKAPGDNAKVSAVLNDYEDADNVLAKIIENTKSWRDSWVALTSTQLGIVTEYEGLYDPIEGTGRATVRPATGTPELQLNRTFELKGEYGQLKTDLIEELAVIESSIIVPATTARDCLAPLRKTIKKRENRRLDYEKAQDKALKLQRKPGKSPKDEMALVKAQEEVAKVTDEFQTIDNHVRETLPPIVNAAFSIVPPLVSSIVMIQNRLLGLYYTVLHNYCETHNFPSPPPPMEDVIATWQAAFGPARKEVESVSCIAHGRAARQPMHVTIEPQPEEGRKPSTGTVGFRRASTNPVPPRDEGPGPMPPRPNRIPSTPSISTPIATPGPRPSFSNANFASNSNLGVPTEFTTASGFGRSPPGTVSPRGLSPGRISPGRISPGRLSPNSQKPRTDYFSTRPPSAASTAPSTISSASVNPALGKKKPPPPPPKRIASNKLPEEFMVAQYAFAGQGAGDLSFQEGDRIRVVKKTGTDQDWWVGELRGTKGNFPANYCKEA</sequence>
<feature type="domain" description="SH3" evidence="4">
    <location>
        <begin position="448"/>
        <end position="507"/>
    </location>
</feature>
<gene>
    <name evidence="6" type="ORF">BKA67DRAFT_660519</name>
</gene>
<dbReference type="Gene3D" id="2.30.30.40">
    <property type="entry name" value="SH3 Domains"/>
    <property type="match status" value="1"/>
</dbReference>
<dbReference type="GO" id="GO:0097320">
    <property type="term" value="P:plasma membrane tubulation"/>
    <property type="evidence" value="ECO:0007669"/>
    <property type="project" value="TreeGrafter"/>
</dbReference>